<dbReference type="PROSITE" id="PS00028">
    <property type="entry name" value="ZINC_FINGER_C2H2_1"/>
    <property type="match status" value="11"/>
</dbReference>
<keyword evidence="9" id="KW-0804">Transcription</keyword>
<evidence type="ECO:0000256" key="9">
    <source>
        <dbReference type="ARBA" id="ARBA00023163"/>
    </source>
</evidence>
<reference evidence="13 14" key="1">
    <citation type="submission" date="2019-08" db="EMBL/GenBank/DDBJ databases">
        <title>The genome of the soybean aphid Biotype 1, its phylome, world population structure and adaptation to the North American continent.</title>
        <authorList>
            <person name="Giordano R."/>
            <person name="Donthu R.K."/>
            <person name="Hernandez A.G."/>
            <person name="Wright C.L."/>
            <person name="Zimin A.V."/>
        </authorList>
    </citation>
    <scope>NUCLEOTIDE SEQUENCE [LARGE SCALE GENOMIC DNA]</scope>
    <source>
        <tissue evidence="13">Whole aphids</tissue>
    </source>
</reference>
<feature type="domain" description="C2H2-type" evidence="12">
    <location>
        <begin position="507"/>
        <end position="530"/>
    </location>
</feature>
<organism evidence="13 14">
    <name type="scientific">Aphis glycines</name>
    <name type="common">Soybean aphid</name>
    <dbReference type="NCBI Taxonomy" id="307491"/>
    <lineage>
        <taxon>Eukaryota</taxon>
        <taxon>Metazoa</taxon>
        <taxon>Ecdysozoa</taxon>
        <taxon>Arthropoda</taxon>
        <taxon>Hexapoda</taxon>
        <taxon>Insecta</taxon>
        <taxon>Pterygota</taxon>
        <taxon>Neoptera</taxon>
        <taxon>Paraneoptera</taxon>
        <taxon>Hemiptera</taxon>
        <taxon>Sternorrhyncha</taxon>
        <taxon>Aphidomorpha</taxon>
        <taxon>Aphidoidea</taxon>
        <taxon>Aphididae</taxon>
        <taxon>Aphidini</taxon>
        <taxon>Aphis</taxon>
        <taxon>Aphis</taxon>
    </lineage>
</organism>
<dbReference type="Gene3D" id="3.30.160.60">
    <property type="entry name" value="Classic Zinc Finger"/>
    <property type="match status" value="11"/>
</dbReference>
<feature type="domain" description="C2H2-type" evidence="12">
    <location>
        <begin position="397"/>
        <end position="424"/>
    </location>
</feature>
<dbReference type="FunFam" id="3.30.160.60:FF:001498">
    <property type="entry name" value="Zinc finger protein 404"/>
    <property type="match status" value="1"/>
</dbReference>
<evidence type="ECO:0000256" key="6">
    <source>
        <dbReference type="ARBA" id="ARBA00022833"/>
    </source>
</evidence>
<accession>A0A6G0U7D5</accession>
<dbReference type="SMART" id="SM00355">
    <property type="entry name" value="ZnF_C2H2"/>
    <property type="match status" value="13"/>
</dbReference>
<dbReference type="InterPro" id="IPR013087">
    <property type="entry name" value="Znf_C2H2_type"/>
</dbReference>
<dbReference type="EMBL" id="VYZN01000002">
    <property type="protein sequence ID" value="KAE9544192.1"/>
    <property type="molecule type" value="Genomic_DNA"/>
</dbReference>
<feature type="domain" description="C2H2-type" evidence="12">
    <location>
        <begin position="341"/>
        <end position="368"/>
    </location>
</feature>
<dbReference type="PANTHER" id="PTHR24381:SF393">
    <property type="entry name" value="CHROMATIN-LINKED ADAPTOR FOR MSL PROTEINS, ISOFORM B"/>
    <property type="match status" value="1"/>
</dbReference>
<dbReference type="FunFam" id="3.30.160.60:FF:000100">
    <property type="entry name" value="Zinc finger 45-like"/>
    <property type="match status" value="1"/>
</dbReference>
<evidence type="ECO:0000313" key="13">
    <source>
        <dbReference type="EMBL" id="KAE9544192.1"/>
    </source>
</evidence>
<evidence type="ECO:0000256" key="7">
    <source>
        <dbReference type="ARBA" id="ARBA00023015"/>
    </source>
</evidence>
<protein>
    <recommendedName>
        <fullName evidence="12">C2H2-type domain-containing protein</fullName>
    </recommendedName>
</protein>
<keyword evidence="14" id="KW-1185">Reference proteome</keyword>
<dbReference type="GO" id="GO:0000981">
    <property type="term" value="F:DNA-binding transcription factor activity, RNA polymerase II-specific"/>
    <property type="evidence" value="ECO:0007669"/>
    <property type="project" value="TreeGrafter"/>
</dbReference>
<feature type="domain" description="C2H2-type" evidence="12">
    <location>
        <begin position="219"/>
        <end position="246"/>
    </location>
</feature>
<dbReference type="PANTHER" id="PTHR24381">
    <property type="entry name" value="ZINC FINGER PROTEIN"/>
    <property type="match status" value="1"/>
</dbReference>
<dbReference type="PROSITE" id="PS50157">
    <property type="entry name" value="ZINC_FINGER_C2H2_2"/>
    <property type="match status" value="11"/>
</dbReference>
<evidence type="ECO:0000259" key="12">
    <source>
        <dbReference type="PROSITE" id="PS50157"/>
    </source>
</evidence>
<sequence length="582" mass="68991">MEILYYFFQNFSYKILVFNFFSFPSTVTRSSLLICHRFMSTVATPSTSSKMMDGDDKNFSTICYEKKLLAKENIELVTGKNVKDFLDKNQIFHNIFKCLRCELTFEDEHQFHNCIALPLNINKQKKLKRVYKCSLCDKHYLFPSLAMLHLKRHQKCLENKIENICDVCNAKFETTKELKDHCEEKHNIIQFQCNICNKLFKQARNLHYHMMSHSGDKPYQCELCGHKFTRADHLVRHRRDNCDQMEFECDLCGKIYNTKRGIVYTQFMLRNILTADYVSYLEHGIRTHLKVHYDSPKPGTIWALYTESGQKYYECTLCSKTFTQFSRFKEHIRTHTGEKPFECQICNKKFTCHYKLKMHGDVHSNDRPFKCNYCELSFKNRRYLNKHMRKHDGIKKYQCKICNKEFQWYNSLKYHMASHSGDKPFVCIECNKSYSHLSTLVAHQRTHGGEKNYECHICNKKFSHSNTLKNHIITHSEDKPFKCHLCPAQVATCASLKTHLNTHGGDFQCSFCGSTFFQLSNLRCHERKIHGKTDFYDCGECEEKFNSKLQVKDHLRHEHNIQFTKTVTVYDDDDYIQVLYNE</sequence>
<feature type="domain" description="C2H2-type" evidence="12">
    <location>
        <begin position="313"/>
        <end position="340"/>
    </location>
</feature>
<comment type="similarity">
    <text evidence="2">Belongs to the krueppel C2H2-type zinc-finger protein family.</text>
</comment>
<keyword evidence="4" id="KW-0677">Repeat</keyword>
<dbReference type="OrthoDB" id="7650713at2759"/>
<feature type="domain" description="C2H2-type" evidence="12">
    <location>
        <begin position="481"/>
        <end position="508"/>
    </location>
</feature>
<evidence type="ECO:0000256" key="10">
    <source>
        <dbReference type="ARBA" id="ARBA00023242"/>
    </source>
</evidence>
<dbReference type="GO" id="GO:0008270">
    <property type="term" value="F:zinc ion binding"/>
    <property type="evidence" value="ECO:0007669"/>
    <property type="project" value="UniProtKB-KW"/>
</dbReference>
<feature type="domain" description="C2H2-type" evidence="12">
    <location>
        <begin position="191"/>
        <end position="218"/>
    </location>
</feature>
<keyword evidence="7" id="KW-0805">Transcription regulation</keyword>
<dbReference type="FunFam" id="3.30.160.60:FF:000110">
    <property type="entry name" value="Zinc finger protein-like"/>
    <property type="match status" value="1"/>
</dbReference>
<dbReference type="InterPro" id="IPR036236">
    <property type="entry name" value="Znf_C2H2_sf"/>
</dbReference>
<dbReference type="AlphaFoldDB" id="A0A6G0U7D5"/>
<evidence type="ECO:0000256" key="3">
    <source>
        <dbReference type="ARBA" id="ARBA00022723"/>
    </source>
</evidence>
<feature type="domain" description="C2H2-type" evidence="12">
    <location>
        <begin position="453"/>
        <end position="480"/>
    </location>
</feature>
<keyword evidence="3" id="KW-0479">Metal-binding</keyword>
<dbReference type="GO" id="GO:0005634">
    <property type="term" value="C:nucleus"/>
    <property type="evidence" value="ECO:0007669"/>
    <property type="project" value="UniProtKB-SubCell"/>
</dbReference>
<comment type="caution">
    <text evidence="13">The sequence shown here is derived from an EMBL/GenBank/DDBJ whole genome shotgun (WGS) entry which is preliminary data.</text>
</comment>
<evidence type="ECO:0000256" key="8">
    <source>
        <dbReference type="ARBA" id="ARBA00023125"/>
    </source>
</evidence>
<feature type="domain" description="C2H2-type" evidence="12">
    <location>
        <begin position="536"/>
        <end position="559"/>
    </location>
</feature>
<evidence type="ECO:0000256" key="2">
    <source>
        <dbReference type="ARBA" id="ARBA00006991"/>
    </source>
</evidence>
<evidence type="ECO:0000256" key="4">
    <source>
        <dbReference type="ARBA" id="ARBA00022737"/>
    </source>
</evidence>
<evidence type="ECO:0000256" key="1">
    <source>
        <dbReference type="ARBA" id="ARBA00004123"/>
    </source>
</evidence>
<evidence type="ECO:0000313" key="14">
    <source>
        <dbReference type="Proteomes" id="UP000475862"/>
    </source>
</evidence>
<proteinExistence type="inferred from homology"/>
<feature type="domain" description="C2H2-type" evidence="12">
    <location>
        <begin position="369"/>
        <end position="396"/>
    </location>
</feature>
<name>A0A6G0U7D5_APHGL</name>
<keyword evidence="5 11" id="KW-0863">Zinc-finger</keyword>
<evidence type="ECO:0000256" key="11">
    <source>
        <dbReference type="PROSITE-ProRule" id="PRU00042"/>
    </source>
</evidence>
<dbReference type="FunFam" id="3.30.160.60:FF:000870">
    <property type="entry name" value="zinc finger protein 197 isoform X1"/>
    <property type="match status" value="1"/>
</dbReference>
<gene>
    <name evidence="13" type="ORF">AGLY_001371</name>
</gene>
<comment type="subcellular location">
    <subcellularLocation>
        <location evidence="1">Nucleus</location>
    </subcellularLocation>
</comment>
<dbReference type="GO" id="GO:0000977">
    <property type="term" value="F:RNA polymerase II transcription regulatory region sequence-specific DNA binding"/>
    <property type="evidence" value="ECO:0007669"/>
    <property type="project" value="TreeGrafter"/>
</dbReference>
<keyword evidence="8" id="KW-0238">DNA-binding</keyword>
<feature type="domain" description="C2H2-type" evidence="12">
    <location>
        <begin position="425"/>
        <end position="452"/>
    </location>
</feature>
<evidence type="ECO:0000256" key="5">
    <source>
        <dbReference type="ARBA" id="ARBA00022771"/>
    </source>
</evidence>
<dbReference type="Proteomes" id="UP000475862">
    <property type="component" value="Unassembled WGS sequence"/>
</dbReference>
<dbReference type="SUPFAM" id="SSF57667">
    <property type="entry name" value="beta-beta-alpha zinc fingers"/>
    <property type="match status" value="7"/>
</dbReference>
<keyword evidence="6" id="KW-0862">Zinc</keyword>
<dbReference type="FunFam" id="3.30.160.60:FF:000189">
    <property type="entry name" value="zinc finger protein 133 isoform X1"/>
    <property type="match status" value="1"/>
</dbReference>
<keyword evidence="10" id="KW-0539">Nucleus</keyword>
<dbReference type="Pfam" id="PF00096">
    <property type="entry name" value="zf-C2H2"/>
    <property type="match status" value="6"/>
</dbReference>
<dbReference type="FunFam" id="3.30.160.60:FF:000065">
    <property type="entry name" value="B-cell CLL/lymphoma 6, member B"/>
    <property type="match status" value="1"/>
</dbReference>